<comment type="caution">
    <text evidence="1">The sequence shown here is derived from an EMBL/GenBank/DDBJ whole genome shotgun (WGS) entry which is preliminary data.</text>
</comment>
<dbReference type="RefSeq" id="WP_126582130.1">
    <property type="nucleotide sequence ID" value="NZ_BIFR01000002.1"/>
</dbReference>
<accession>A0A402A603</accession>
<organism evidence="1 2">
    <name type="scientific">Tengunoibacter tsumagoiensis</name>
    <dbReference type="NCBI Taxonomy" id="2014871"/>
    <lineage>
        <taxon>Bacteria</taxon>
        <taxon>Bacillati</taxon>
        <taxon>Chloroflexota</taxon>
        <taxon>Ktedonobacteria</taxon>
        <taxon>Ktedonobacterales</taxon>
        <taxon>Dictyobacteraceae</taxon>
        <taxon>Tengunoibacter</taxon>
    </lineage>
</organism>
<proteinExistence type="predicted"/>
<reference evidence="2" key="1">
    <citation type="submission" date="2018-12" db="EMBL/GenBank/DDBJ databases">
        <title>Tengunoibacter tsumagoiensis gen. nov., sp. nov., Dictyobacter kobayashii sp. nov., D. alpinus sp. nov., and D. joshuensis sp. nov. and description of Dictyobacteraceae fam. nov. within the order Ktedonobacterales isolated from Tengu-no-mugimeshi.</title>
        <authorList>
            <person name="Wang C.M."/>
            <person name="Zheng Y."/>
            <person name="Sakai Y."/>
            <person name="Toyoda A."/>
            <person name="Minakuchi Y."/>
            <person name="Abe K."/>
            <person name="Yokota A."/>
            <person name="Yabe S."/>
        </authorList>
    </citation>
    <scope>NUCLEOTIDE SEQUENCE [LARGE SCALE GENOMIC DNA]</scope>
    <source>
        <strain evidence="2">Uno3</strain>
    </source>
</reference>
<dbReference type="AlphaFoldDB" id="A0A402A603"/>
<evidence type="ECO:0000313" key="1">
    <source>
        <dbReference type="EMBL" id="GCE14573.1"/>
    </source>
</evidence>
<keyword evidence="2" id="KW-1185">Reference proteome</keyword>
<dbReference type="EMBL" id="BIFR01000002">
    <property type="protein sequence ID" value="GCE14573.1"/>
    <property type="molecule type" value="Genomic_DNA"/>
</dbReference>
<dbReference type="OrthoDB" id="165009at2"/>
<sequence length="82" mass="9229">MSQSEVAQFRQQIEIELTAMRRGLYGVAAGTARHAFIHARMENIGLCQDQLAHTVGDAEARLLVCELYMRTMEHDEPELVGI</sequence>
<name>A0A402A603_9CHLR</name>
<protein>
    <submittedName>
        <fullName evidence="1">Uncharacterized protein</fullName>
    </submittedName>
</protein>
<gene>
    <name evidence="1" type="ORF">KTT_44320</name>
</gene>
<evidence type="ECO:0000313" key="2">
    <source>
        <dbReference type="Proteomes" id="UP000287352"/>
    </source>
</evidence>
<dbReference type="Proteomes" id="UP000287352">
    <property type="component" value="Unassembled WGS sequence"/>
</dbReference>